<dbReference type="Proteomes" id="UP001443914">
    <property type="component" value="Unassembled WGS sequence"/>
</dbReference>
<feature type="compositionally biased region" description="Basic and acidic residues" evidence="4">
    <location>
        <begin position="71"/>
        <end position="83"/>
    </location>
</feature>
<dbReference type="SUPFAM" id="SSF51045">
    <property type="entry name" value="WW domain"/>
    <property type="match status" value="1"/>
</dbReference>
<feature type="domain" description="WW" evidence="5">
    <location>
        <begin position="696"/>
        <end position="723"/>
    </location>
</feature>
<dbReference type="Pfam" id="PF00397">
    <property type="entry name" value="WW"/>
    <property type="match status" value="1"/>
</dbReference>
<dbReference type="InterPro" id="IPR035979">
    <property type="entry name" value="RBD_domain_sf"/>
</dbReference>
<evidence type="ECO:0000256" key="4">
    <source>
        <dbReference type="SAM" id="MobiDB-lite"/>
    </source>
</evidence>
<feature type="compositionally biased region" description="Low complexity" evidence="4">
    <location>
        <begin position="747"/>
        <end position="766"/>
    </location>
</feature>
<evidence type="ECO:0008006" key="9">
    <source>
        <dbReference type="Google" id="ProtNLM"/>
    </source>
</evidence>
<name>A0AAW1KS92_SAPOF</name>
<evidence type="ECO:0000313" key="7">
    <source>
        <dbReference type="EMBL" id="KAK9724982.1"/>
    </source>
</evidence>
<protein>
    <recommendedName>
        <fullName evidence="9">Flowering time control protein FCA</fullName>
    </recommendedName>
</protein>
<comment type="caution">
    <text evidence="7">The sequence shown here is derived from an EMBL/GenBank/DDBJ whole genome shotgun (WGS) entry which is preliminary data.</text>
</comment>
<feature type="region of interest" description="Disordered" evidence="4">
    <location>
        <begin position="1"/>
        <end position="182"/>
    </location>
</feature>
<dbReference type="SMART" id="SM00456">
    <property type="entry name" value="WW"/>
    <property type="match status" value="1"/>
</dbReference>
<reference evidence="7" key="1">
    <citation type="submission" date="2024-03" db="EMBL/GenBank/DDBJ databases">
        <title>WGS assembly of Saponaria officinalis var. Norfolk2.</title>
        <authorList>
            <person name="Jenkins J."/>
            <person name="Shu S."/>
            <person name="Grimwood J."/>
            <person name="Barry K."/>
            <person name="Goodstein D."/>
            <person name="Schmutz J."/>
            <person name="Leebens-Mack J."/>
            <person name="Osbourn A."/>
        </authorList>
    </citation>
    <scope>NUCLEOTIDE SEQUENCE [LARGE SCALE GENOMIC DNA]</scope>
    <source>
        <strain evidence="7">JIC</strain>
    </source>
</reference>
<feature type="region of interest" description="Disordered" evidence="4">
    <location>
        <begin position="737"/>
        <end position="833"/>
    </location>
</feature>
<feature type="compositionally biased region" description="Low complexity" evidence="4">
    <location>
        <begin position="517"/>
        <end position="547"/>
    </location>
</feature>
<feature type="compositionally biased region" description="Polar residues" evidence="4">
    <location>
        <begin position="642"/>
        <end position="652"/>
    </location>
</feature>
<feature type="region of interest" description="Disordered" evidence="4">
    <location>
        <begin position="642"/>
        <end position="681"/>
    </location>
</feature>
<dbReference type="PANTHER" id="PTHR24012">
    <property type="entry name" value="RNA BINDING PROTEIN"/>
    <property type="match status" value="1"/>
</dbReference>
<feature type="compositionally biased region" description="Polar residues" evidence="4">
    <location>
        <begin position="737"/>
        <end position="746"/>
    </location>
</feature>
<dbReference type="InterPro" id="IPR036020">
    <property type="entry name" value="WW_dom_sf"/>
</dbReference>
<evidence type="ECO:0000313" key="8">
    <source>
        <dbReference type="Proteomes" id="UP001443914"/>
    </source>
</evidence>
<evidence type="ECO:0000256" key="1">
    <source>
        <dbReference type="ARBA" id="ARBA00022737"/>
    </source>
</evidence>
<dbReference type="CDD" id="cd00201">
    <property type="entry name" value="WW"/>
    <property type="match status" value="1"/>
</dbReference>
<organism evidence="7 8">
    <name type="scientific">Saponaria officinalis</name>
    <name type="common">Common soapwort</name>
    <name type="synonym">Lychnis saponaria</name>
    <dbReference type="NCBI Taxonomy" id="3572"/>
    <lineage>
        <taxon>Eukaryota</taxon>
        <taxon>Viridiplantae</taxon>
        <taxon>Streptophyta</taxon>
        <taxon>Embryophyta</taxon>
        <taxon>Tracheophyta</taxon>
        <taxon>Spermatophyta</taxon>
        <taxon>Magnoliopsida</taxon>
        <taxon>eudicotyledons</taxon>
        <taxon>Gunneridae</taxon>
        <taxon>Pentapetalae</taxon>
        <taxon>Caryophyllales</taxon>
        <taxon>Caryophyllaceae</taxon>
        <taxon>Caryophylleae</taxon>
        <taxon>Saponaria</taxon>
    </lineage>
</organism>
<feature type="region of interest" description="Disordered" evidence="4">
    <location>
        <begin position="477"/>
        <end position="604"/>
    </location>
</feature>
<gene>
    <name evidence="7" type="ORF">RND81_05G113300</name>
</gene>
<feature type="compositionally biased region" description="Gly residues" evidence="4">
    <location>
        <begin position="123"/>
        <end position="137"/>
    </location>
</feature>
<keyword evidence="1" id="KW-0677">Repeat</keyword>
<dbReference type="EMBL" id="JBDFQZ010000005">
    <property type="protein sequence ID" value="KAK9724982.1"/>
    <property type="molecule type" value="Genomic_DNA"/>
</dbReference>
<dbReference type="SUPFAM" id="SSF54928">
    <property type="entry name" value="RNA-binding domain, RBD"/>
    <property type="match status" value="2"/>
</dbReference>
<feature type="region of interest" description="Disordered" evidence="4">
    <location>
        <begin position="365"/>
        <end position="464"/>
    </location>
</feature>
<feature type="compositionally biased region" description="Basic and acidic residues" evidence="4">
    <location>
        <begin position="1"/>
        <end position="34"/>
    </location>
</feature>
<dbReference type="Gene3D" id="2.20.70.10">
    <property type="match status" value="1"/>
</dbReference>
<dbReference type="PROSITE" id="PS01159">
    <property type="entry name" value="WW_DOMAIN_1"/>
    <property type="match status" value="1"/>
</dbReference>
<feature type="compositionally biased region" description="Polar residues" evidence="4">
    <location>
        <begin position="556"/>
        <end position="570"/>
    </location>
</feature>
<feature type="compositionally biased region" description="Polar residues" evidence="4">
    <location>
        <begin position="477"/>
        <end position="491"/>
    </location>
</feature>
<feature type="compositionally biased region" description="Low complexity" evidence="4">
    <location>
        <begin position="653"/>
        <end position="669"/>
    </location>
</feature>
<feature type="domain" description="RRM" evidence="6">
    <location>
        <begin position="188"/>
        <end position="269"/>
    </location>
</feature>
<evidence type="ECO:0000256" key="2">
    <source>
        <dbReference type="ARBA" id="ARBA00022884"/>
    </source>
</evidence>
<keyword evidence="2 3" id="KW-0694">RNA-binding</keyword>
<dbReference type="Pfam" id="PF00076">
    <property type="entry name" value="RRM_1"/>
    <property type="match status" value="2"/>
</dbReference>
<keyword evidence="8" id="KW-1185">Reference proteome</keyword>
<feature type="compositionally biased region" description="Low complexity" evidence="4">
    <location>
        <begin position="573"/>
        <end position="604"/>
    </location>
</feature>
<proteinExistence type="predicted"/>
<dbReference type="InterPro" id="IPR000504">
    <property type="entry name" value="RRM_dom"/>
</dbReference>
<evidence type="ECO:0000256" key="3">
    <source>
        <dbReference type="PROSITE-ProRule" id="PRU00176"/>
    </source>
</evidence>
<sequence>MDRPYRHERDRNDRDHYRDRDIHRDRDRDRDFHRQPRRPSGFSDGPPHLPPPENHRGSFSYGGPLYPPQPDLRRSPPPFDHRRGPYPLPPDHHRGGLPPGGRNFDSSPRQPPPAPDEFRPTRGGVGGPLGGVGGGFGSDFPPQRPPLHHSVINHHHPSPPQLSGQKRGFSFPDRGGGSPEHYEGKNFVKLFVGSVPSTATEEEIRSMFEKQGNVLEVALIKDKRTGQQQGCCFIKYASSEEADRAIRALHNQYTLPGGVGPVQVRYADGERERLGNVSVEYKLFVSALNKYATEKEVEEIFAPYGPIDDVYLMRDERRQSRGCGFVKFSNKDSAMAAVNALNGIYTMRGCDQPLIVRFAIPKRPRAGEQRAGPALGGPGSGPSPSPGFRPAPGSNFLDTKGGQDPPNAGQSLGPRNMGLSPSAGIYAYGNQLPPRSGEAPISSIPGGYTGAQGDNREGSFTGSASATCASAQDFNHSYPQVPLTGQQQSPLPNRFPPQHFSPALQQNQVPGSFFQAPTSQPSVRPPSQQQSNTPAPQSFQLQQLQSLPGQMRPAQYQVQQSATSGTAQPRPNTPSSQPNSQPATSAPQQPLYQQSPSQLAQMLSQQTQTLQASFQSSQQTFSHLQQQFQMMQPLPHNQPLQQSFQASKQSQWAGAVPATAANAPNGGPTRDAPPPTSLAPSVAVAATKAASAKCDWTEHTSPGGYKYYYNSATGESTWEKPEELSLYEQLQQKSAVTQPQPLAQQNVQATPTQQVSQSQPSQLQTQYRNADHLNHHPTYSIYPAPGCLGNQTAQQEKTYSQSLPPANSVPNPSTFQQGFPADQDWAWNNSRGN</sequence>
<dbReference type="Gene3D" id="3.30.70.330">
    <property type="match status" value="2"/>
</dbReference>
<feature type="compositionally biased region" description="Polar residues" evidence="4">
    <location>
        <begin position="789"/>
        <end position="817"/>
    </location>
</feature>
<feature type="domain" description="RRM" evidence="6">
    <location>
        <begin position="281"/>
        <end position="361"/>
    </location>
</feature>
<dbReference type="PROSITE" id="PS50020">
    <property type="entry name" value="WW_DOMAIN_2"/>
    <property type="match status" value="1"/>
</dbReference>
<accession>A0AAW1KS92</accession>
<dbReference type="AlphaFoldDB" id="A0AAW1KS92"/>
<evidence type="ECO:0000259" key="5">
    <source>
        <dbReference type="PROSITE" id="PS50020"/>
    </source>
</evidence>
<dbReference type="SMART" id="SM00360">
    <property type="entry name" value="RRM"/>
    <property type="match status" value="2"/>
</dbReference>
<dbReference type="InterPro" id="IPR012677">
    <property type="entry name" value="Nucleotide-bd_a/b_plait_sf"/>
</dbReference>
<evidence type="ECO:0000259" key="6">
    <source>
        <dbReference type="PROSITE" id="PS50102"/>
    </source>
</evidence>
<dbReference type="InterPro" id="IPR001202">
    <property type="entry name" value="WW_dom"/>
</dbReference>
<dbReference type="GO" id="GO:0003723">
    <property type="term" value="F:RNA binding"/>
    <property type="evidence" value="ECO:0007669"/>
    <property type="project" value="UniProtKB-UniRule"/>
</dbReference>
<dbReference type="FunFam" id="3.30.70.330:FF:000332">
    <property type="entry name" value="flowering time control protein FCA isoform X2"/>
    <property type="match status" value="1"/>
</dbReference>
<dbReference type="PROSITE" id="PS50102">
    <property type="entry name" value="RRM"/>
    <property type="match status" value="2"/>
</dbReference>